<accession>A0A977N5B8</accession>
<keyword evidence="1" id="KW-0946">Virion</keyword>
<name>A0A977N5B8_9VIRU</name>
<keyword evidence="1" id="KW-0167">Capsid protein</keyword>
<dbReference type="InterPro" id="IPR021310">
    <property type="entry name" value="Nucleocap_ssRNA"/>
</dbReference>
<sequence length="437" mass="48699">MSGVYRVKEIQTILAKESNPKDEIKILQSLNLMTSEEKGIPARMAKVNAADQNAIIFLSEDGSLIFEVPSGSGGAGEAVEEKKEKAFETREKVPFSPEKVKELIEGKSLTLDQSKVQEVLENYVKNLPRTAETYKAKEIEVLYFKGVDITVSSLLSSGTKILDAVLYITYKDSAEHNFIFAVKELSPSFLESKTLVKNIEMGNRAIKAAFCLVYNQGGLPAKTSDERPLSRFIRETIFRSKDLKSNDLCDLLSSADPSLFPSQVFLKTKLEHLPTEVASRCKMSIAGNKAIRYALMAQKYEKNEIAVPDKLTPTSSIEYMQEKEKIEKAKKIVDTLCSLASDFEAQKRMHPLSPERASRKNFTLQLTCAIITSLSPKGRIDMRTAIENEKIEAFKRDENIYGKLNSKDVASFPVLSNPSANFSELSSDAVKTAYGKQ</sequence>
<dbReference type="Pfam" id="PF11128">
    <property type="entry name" value="Nucleocap_ssRNA"/>
    <property type="match status" value="1"/>
</dbReference>
<dbReference type="EMBL" id="OM419180">
    <property type="protein sequence ID" value="UXK95487.1"/>
    <property type="molecule type" value="Genomic_RNA"/>
</dbReference>
<protein>
    <submittedName>
        <fullName evidence="1">Coat protein</fullName>
    </submittedName>
</protein>
<organism evidence="1">
    <name type="scientific">Carrot ophiovirus 1</name>
    <dbReference type="NCBI Taxonomy" id="2976692"/>
    <lineage>
        <taxon>Viruses</taxon>
        <taxon>Riboviria</taxon>
        <taxon>Orthornavirae</taxon>
        <taxon>Negarnaviricota</taxon>
        <taxon>Haploviricotina</taxon>
        <taxon>Milneviricetes</taxon>
        <taxon>Naedrevirales</taxon>
        <taxon>Aspiviridae</taxon>
        <taxon>Ophiovirus</taxon>
    </lineage>
</organism>
<reference evidence="1" key="2">
    <citation type="submission" date="2022-01" db="EMBL/GenBank/DDBJ databases">
        <authorList>
            <person name="Fox A."/>
            <person name="Gibbs A."/>
            <person name="Fowkes A."/>
            <person name="Pufal H."/>
            <person name="McGrieg S."/>
            <person name="Jones R.A.C."/>
            <person name="Boonham N."/>
            <person name="Adams I."/>
        </authorList>
    </citation>
    <scope>NUCLEOTIDE SEQUENCE</scope>
    <source>
        <strain evidence="1">WAC10145Vic</strain>
    </source>
</reference>
<proteinExistence type="predicted"/>
<evidence type="ECO:0000313" key="1">
    <source>
        <dbReference type="EMBL" id="UXK95487.1"/>
    </source>
</evidence>
<reference evidence="1" key="1">
    <citation type="journal article" date="2022" name="Plants (Basel)">
        <title>Enhanced Apiaceous Potyvirus Phylogeny, Novel Viruses, and New Country and Host Records from Sequencing Apiaceae Samples.</title>
        <authorList>
            <person name="Fox A."/>
            <person name="Gibbs A.J."/>
            <person name="Fowkes A.R."/>
            <person name="Pufal H."/>
            <person name="McGreig S."/>
            <person name="Jones R.A.C."/>
            <person name="Boonham N."/>
            <person name="Adams I.P."/>
        </authorList>
    </citation>
    <scope>NUCLEOTIDE SEQUENCE</scope>
    <source>
        <strain evidence="1">WAC10145Vic</strain>
    </source>
</reference>
<dbReference type="GO" id="GO:0019028">
    <property type="term" value="C:viral capsid"/>
    <property type="evidence" value="ECO:0007669"/>
    <property type="project" value="UniProtKB-KW"/>
</dbReference>